<protein>
    <recommendedName>
        <fullName evidence="2">UPF0251 protein COX47_01235</fullName>
    </recommendedName>
</protein>
<evidence type="ECO:0000256" key="1">
    <source>
        <dbReference type="ARBA" id="ARBA00009350"/>
    </source>
</evidence>
<dbReference type="Pfam" id="PF02001">
    <property type="entry name" value="DUF134"/>
    <property type="match status" value="1"/>
</dbReference>
<evidence type="ECO:0000313" key="3">
    <source>
        <dbReference type="EMBL" id="PIP15223.1"/>
    </source>
</evidence>
<dbReference type="PANTHER" id="PTHR37478:SF2">
    <property type="entry name" value="UPF0251 PROTEIN TK0562"/>
    <property type="match status" value="1"/>
</dbReference>
<comment type="similarity">
    <text evidence="1 2">Belongs to the UPF0251 family.</text>
</comment>
<dbReference type="Proteomes" id="UP000231025">
    <property type="component" value="Unassembled WGS sequence"/>
</dbReference>
<reference evidence="3 4" key="1">
    <citation type="submission" date="2017-09" db="EMBL/GenBank/DDBJ databases">
        <title>Depth-based differentiation of microbial function through sediment-hosted aquifers and enrichment of novel symbionts in the deep terrestrial subsurface.</title>
        <authorList>
            <person name="Probst A.J."/>
            <person name="Ladd B."/>
            <person name="Jarett J.K."/>
            <person name="Geller-Mcgrath D.E."/>
            <person name="Sieber C.M."/>
            <person name="Emerson J.B."/>
            <person name="Anantharaman K."/>
            <person name="Thomas B.C."/>
            <person name="Malmstrom R."/>
            <person name="Stieglmeier M."/>
            <person name="Klingl A."/>
            <person name="Woyke T."/>
            <person name="Ryan C.M."/>
            <person name="Banfield J.F."/>
        </authorList>
    </citation>
    <scope>NUCLEOTIDE SEQUENCE [LARGE SCALE GENOMIC DNA]</scope>
    <source>
        <strain evidence="3">CG23_combo_of_CG06-09_8_20_14_all_35_49</strain>
    </source>
</reference>
<evidence type="ECO:0000256" key="2">
    <source>
        <dbReference type="HAMAP-Rule" id="MF_00674"/>
    </source>
</evidence>
<accession>A0A2G9Y902</accession>
<comment type="caution">
    <text evidence="3">The sequence shown here is derived from an EMBL/GenBank/DDBJ whole genome shotgun (WGS) entry which is preliminary data.</text>
</comment>
<dbReference type="EMBL" id="PCRE01000015">
    <property type="protein sequence ID" value="PIP15223.1"/>
    <property type="molecule type" value="Genomic_DNA"/>
</dbReference>
<dbReference type="PANTHER" id="PTHR37478">
    <property type="match status" value="1"/>
</dbReference>
<organism evidence="3 4">
    <name type="scientific">Candidatus Roizmanbacteria bacterium CG23_combo_of_CG06-09_8_20_14_all_35_49</name>
    <dbReference type="NCBI Taxonomy" id="1974863"/>
    <lineage>
        <taxon>Bacteria</taxon>
        <taxon>Candidatus Roizmaniibacteriota</taxon>
    </lineage>
</organism>
<name>A0A2G9Y902_9BACT</name>
<dbReference type="InterPro" id="IPR002852">
    <property type="entry name" value="UPF0251"/>
</dbReference>
<proteinExistence type="inferred from homology"/>
<sequence length="96" mass="11003">MPRPKIPRCVRFNPNVYYFKPQGIPLRELEEVVLLPDELEALKLYEVDGLEQIKAAEKMKISQPTFARLLGSANKKIAQAIIKGKAIRIENKEENI</sequence>
<gene>
    <name evidence="3" type="ORF">COX47_01235</name>
</gene>
<dbReference type="HAMAP" id="MF_00674">
    <property type="entry name" value="UPF0251"/>
    <property type="match status" value="1"/>
</dbReference>
<dbReference type="AlphaFoldDB" id="A0A2G9Y902"/>
<evidence type="ECO:0000313" key="4">
    <source>
        <dbReference type="Proteomes" id="UP000231025"/>
    </source>
</evidence>